<evidence type="ECO:0000313" key="3">
    <source>
        <dbReference type="Proteomes" id="UP000076865"/>
    </source>
</evidence>
<name>A0A160F487_9BACL</name>
<organism evidence="2 3">
    <name type="scientific">Anoxybacteroides amylolyticum</name>
    <dbReference type="NCBI Taxonomy" id="294699"/>
    <lineage>
        <taxon>Bacteria</taxon>
        <taxon>Bacillati</taxon>
        <taxon>Bacillota</taxon>
        <taxon>Bacilli</taxon>
        <taxon>Bacillales</taxon>
        <taxon>Anoxybacillaceae</taxon>
        <taxon>Anoxybacteroides</taxon>
    </lineage>
</organism>
<keyword evidence="3" id="KW-1185">Reference proteome</keyword>
<proteinExistence type="predicted"/>
<dbReference type="Gene3D" id="3.90.105.50">
    <property type="match status" value="1"/>
</dbReference>
<dbReference type="InterPro" id="IPR041657">
    <property type="entry name" value="HTH_17"/>
</dbReference>
<feature type="domain" description="Helix-turn-helix" evidence="1">
    <location>
        <begin position="10"/>
        <end position="57"/>
    </location>
</feature>
<dbReference type="RefSeq" id="WP_066366162.1">
    <property type="nucleotide sequence ID" value="NZ_CP015438.1"/>
</dbReference>
<dbReference type="Pfam" id="PF12728">
    <property type="entry name" value="HTH_17"/>
    <property type="match status" value="1"/>
</dbReference>
<sequence length="61" mass="6885">MNTHDLPLSLTVHEVANILRVGVNKAYEIVRMPGFPAIRLGSRIIIPRDAFLQWMNNPSNS</sequence>
<protein>
    <submittedName>
        <fullName evidence="2">DNA binding, excisionase family domain protein</fullName>
    </submittedName>
</protein>
<dbReference type="PATRIC" id="fig|294699.3.peg.221"/>
<dbReference type="GO" id="GO:0003677">
    <property type="term" value="F:DNA binding"/>
    <property type="evidence" value="ECO:0007669"/>
    <property type="project" value="InterPro"/>
</dbReference>
<dbReference type="Proteomes" id="UP000076865">
    <property type="component" value="Chromosome"/>
</dbReference>
<reference evidence="2 3" key="1">
    <citation type="journal article" date="2006" name="Syst. Appl. Microbiol.">
        <title>Anoxybacillus amylolyticus sp. nov., a thermophilic amylase producing bacterium isolated from Mount Rittmann (Antarctica).</title>
        <authorList>
            <person name="Poli A."/>
            <person name="Esposito E."/>
            <person name="Lama L."/>
            <person name="Orlando P."/>
            <person name="Nicolaus G."/>
            <person name="de Appolonia F."/>
            <person name="Gambacorta A."/>
            <person name="Nicolaus B."/>
        </authorList>
    </citation>
    <scope>NUCLEOTIDE SEQUENCE [LARGE SCALE GENOMIC DNA]</scope>
    <source>
        <strain evidence="2 3">DSM 15939</strain>
    </source>
</reference>
<gene>
    <name evidence="2" type="ORF">GFC30_241</name>
</gene>
<dbReference type="InterPro" id="IPR010093">
    <property type="entry name" value="SinI_DNA-bd"/>
</dbReference>
<dbReference type="OrthoDB" id="122388at2"/>
<dbReference type="NCBIfam" id="TIGR01764">
    <property type="entry name" value="excise"/>
    <property type="match status" value="1"/>
</dbReference>
<accession>A0A160F487</accession>
<evidence type="ECO:0000313" key="2">
    <source>
        <dbReference type="EMBL" id="ANB61227.1"/>
    </source>
</evidence>
<dbReference type="InterPro" id="IPR038148">
    <property type="entry name" value="Tn1545/Tn916_Xis"/>
</dbReference>
<evidence type="ECO:0000259" key="1">
    <source>
        <dbReference type="Pfam" id="PF12728"/>
    </source>
</evidence>
<dbReference type="AlphaFoldDB" id="A0A160F487"/>
<dbReference type="KEGG" id="aamy:GFC30_241"/>
<dbReference type="EMBL" id="CP015438">
    <property type="protein sequence ID" value="ANB61227.1"/>
    <property type="molecule type" value="Genomic_DNA"/>
</dbReference>